<gene>
    <name evidence="1" type="ORF">NRB20_35440</name>
</gene>
<dbReference type="InterPro" id="IPR025350">
    <property type="entry name" value="DUF4254"/>
</dbReference>
<accession>A0A7K0D3Z6</accession>
<dbReference type="Proteomes" id="UP000438448">
    <property type="component" value="Unassembled WGS sequence"/>
</dbReference>
<proteinExistence type="predicted"/>
<evidence type="ECO:0008006" key="3">
    <source>
        <dbReference type="Google" id="ProtNLM"/>
    </source>
</evidence>
<evidence type="ECO:0000313" key="2">
    <source>
        <dbReference type="Proteomes" id="UP000438448"/>
    </source>
</evidence>
<sequence length="154" mass="16849">MIDRLPDKDQVVQACAGVVVVTHPVLLDAYELASLHEARFGAGGSGEIDCARRLLVRDIDRWVSACAPQPVGAAYLHSETVGMVVDRLAEYCVQAHIALQRGESELTLHYLWQRAAEMSLAYADLAFEVNCGRRRLPDLTDPTAVQGDSSEGDR</sequence>
<dbReference type="RefSeq" id="WP_153411219.1">
    <property type="nucleotide sequence ID" value="NZ_WEGK01000007.1"/>
</dbReference>
<name>A0A7K0D3Z6_9NOCA</name>
<evidence type="ECO:0000313" key="1">
    <source>
        <dbReference type="EMBL" id="MQY20439.1"/>
    </source>
</evidence>
<keyword evidence="2" id="KW-1185">Reference proteome</keyword>
<dbReference type="AlphaFoldDB" id="A0A7K0D3Z6"/>
<organism evidence="1 2">
    <name type="scientific">Nocardia macrotermitis</name>
    <dbReference type="NCBI Taxonomy" id="2585198"/>
    <lineage>
        <taxon>Bacteria</taxon>
        <taxon>Bacillati</taxon>
        <taxon>Actinomycetota</taxon>
        <taxon>Actinomycetes</taxon>
        <taxon>Mycobacteriales</taxon>
        <taxon>Nocardiaceae</taxon>
        <taxon>Nocardia</taxon>
    </lineage>
</organism>
<dbReference type="OrthoDB" id="3352146at2"/>
<reference evidence="1 2" key="1">
    <citation type="submission" date="2019-10" db="EMBL/GenBank/DDBJ databases">
        <title>Nocardia macrotermitis sp. nov. and Nocardia aurantia sp. nov., isolated from the gut of fungus growing-termite Macrotermes natalensis.</title>
        <authorList>
            <person name="Benndorf R."/>
            <person name="Schwitalla J."/>
            <person name="Martin K."/>
            <person name="De Beer W."/>
            <person name="Kaster A.-K."/>
            <person name="Vollmers J."/>
            <person name="Poulsen M."/>
            <person name="Beemelmanns C."/>
        </authorList>
    </citation>
    <scope>NUCLEOTIDE SEQUENCE [LARGE SCALE GENOMIC DNA]</scope>
    <source>
        <strain evidence="1 2">RB20</strain>
    </source>
</reference>
<comment type="caution">
    <text evidence="1">The sequence shown here is derived from an EMBL/GenBank/DDBJ whole genome shotgun (WGS) entry which is preliminary data.</text>
</comment>
<protein>
    <recommendedName>
        <fullName evidence="3">DUF4254 domain-containing protein</fullName>
    </recommendedName>
</protein>
<dbReference type="Pfam" id="PF14063">
    <property type="entry name" value="DUF4254"/>
    <property type="match status" value="1"/>
</dbReference>
<dbReference type="EMBL" id="WEGK01000007">
    <property type="protein sequence ID" value="MQY20439.1"/>
    <property type="molecule type" value="Genomic_DNA"/>
</dbReference>